<keyword evidence="4" id="KW-0645">Protease</keyword>
<accession>A0AAE4C4A7</accession>
<protein>
    <submittedName>
        <fullName evidence="4">Proline iminopeptidase</fullName>
        <ecNumber evidence="4">3.4.11.5</ecNumber>
    </submittedName>
</protein>
<dbReference type="PANTHER" id="PTHR43248">
    <property type="entry name" value="2-SUCCINYL-6-HYDROXY-2,4-CYCLOHEXADIENE-1-CARBOXYLATE SYNTHASE"/>
    <property type="match status" value="1"/>
</dbReference>
<dbReference type="InterPro" id="IPR000073">
    <property type="entry name" value="AB_hydrolase_1"/>
</dbReference>
<evidence type="ECO:0000313" key="5">
    <source>
        <dbReference type="Proteomes" id="UP001247307"/>
    </source>
</evidence>
<dbReference type="InterPro" id="IPR002410">
    <property type="entry name" value="Peptidase_S33"/>
</dbReference>
<dbReference type="RefSeq" id="WP_309848642.1">
    <property type="nucleotide sequence ID" value="NZ_BAAAIU010000004.1"/>
</dbReference>
<dbReference type="Gene3D" id="3.40.50.1820">
    <property type="entry name" value="alpha/beta hydrolase"/>
    <property type="match status" value="1"/>
</dbReference>
<dbReference type="EMBL" id="JAVDUI010000001">
    <property type="protein sequence ID" value="MDR6891171.1"/>
    <property type="molecule type" value="Genomic_DNA"/>
</dbReference>
<sequence length="435" mass="48121">MNDAPAYRRGPEHRLGDSAVIAEHRILAPLDHANPDGEQIEVFAREYRSTRAGAETLPWLLYLQGGPGCAGTRHLSLSGWIGEASKHFRILMLDQRGTGRSAPVNRNTVSGTDQEIADRLRHMRADSIVRDAELFRGALGVERWHTHGQSYGGFITATYLSLHPESLAGSMITGGLPPLTVGVDDVYRATYDAVARREREFFSWYPEDEEVHADIVARVRTGKETVDGVVLRPGHLQRLGMFLGGNTRVHGLHYALSEAFERRADGELGLTDSFKRTVWNQFHQEATPLYTVMHETIYAEGTPTNWAAWRVGAELPRFAEDAERPALTGEMIYPWHVETDPATAPLWGAASLLAEADDFGPLYDRTRLASNEVPVAACVYTDDIYVERGVSLASAEAIAGTQVYERSDLHHDGIAQDGPTIFRELARRVGALPEG</sequence>
<evidence type="ECO:0000259" key="3">
    <source>
        <dbReference type="Pfam" id="PF00561"/>
    </source>
</evidence>
<dbReference type="InterPro" id="IPR029058">
    <property type="entry name" value="AB_hydrolase_fold"/>
</dbReference>
<dbReference type="EC" id="3.4.11.5" evidence="4"/>
<comment type="similarity">
    <text evidence="1">Belongs to the peptidase S33 family.</text>
</comment>
<reference evidence="4" key="1">
    <citation type="submission" date="2023-07" db="EMBL/GenBank/DDBJ databases">
        <title>Sequencing the genomes of 1000 actinobacteria strains.</title>
        <authorList>
            <person name="Klenk H.-P."/>
        </authorList>
    </citation>
    <scope>NUCLEOTIDE SEQUENCE</scope>
    <source>
        <strain evidence="4">DSM 13988</strain>
    </source>
</reference>
<keyword evidence="5" id="KW-1185">Reference proteome</keyword>
<organism evidence="4 5">
    <name type="scientific">Falsarthrobacter nasiphocae</name>
    <dbReference type="NCBI Taxonomy" id="189863"/>
    <lineage>
        <taxon>Bacteria</taxon>
        <taxon>Bacillati</taxon>
        <taxon>Actinomycetota</taxon>
        <taxon>Actinomycetes</taxon>
        <taxon>Micrococcales</taxon>
        <taxon>Micrococcaceae</taxon>
        <taxon>Falsarthrobacter</taxon>
    </lineage>
</organism>
<dbReference type="GO" id="GO:0004177">
    <property type="term" value="F:aminopeptidase activity"/>
    <property type="evidence" value="ECO:0007669"/>
    <property type="project" value="UniProtKB-KW"/>
</dbReference>
<evidence type="ECO:0000313" key="4">
    <source>
        <dbReference type="EMBL" id="MDR6891171.1"/>
    </source>
</evidence>
<dbReference type="InterPro" id="IPR051601">
    <property type="entry name" value="Serine_prot/Carboxylest_S33"/>
</dbReference>
<dbReference type="Pfam" id="PF00561">
    <property type="entry name" value="Abhydrolase_1"/>
    <property type="match status" value="1"/>
</dbReference>
<proteinExistence type="inferred from homology"/>
<dbReference type="GO" id="GO:0006508">
    <property type="term" value="P:proteolysis"/>
    <property type="evidence" value="ECO:0007669"/>
    <property type="project" value="InterPro"/>
</dbReference>
<dbReference type="Proteomes" id="UP001247307">
    <property type="component" value="Unassembled WGS sequence"/>
</dbReference>
<feature type="domain" description="AB hydrolase-1" evidence="3">
    <location>
        <begin position="58"/>
        <end position="189"/>
    </location>
</feature>
<dbReference type="AlphaFoldDB" id="A0AAE4C4A7"/>
<evidence type="ECO:0000256" key="2">
    <source>
        <dbReference type="ARBA" id="ARBA00022801"/>
    </source>
</evidence>
<gene>
    <name evidence="4" type="ORF">J2S35_000111</name>
</gene>
<comment type="caution">
    <text evidence="4">The sequence shown here is derived from an EMBL/GenBank/DDBJ whole genome shotgun (WGS) entry which is preliminary data.</text>
</comment>
<dbReference type="PRINTS" id="PR00793">
    <property type="entry name" value="PROAMNOPTASE"/>
</dbReference>
<keyword evidence="2 4" id="KW-0378">Hydrolase</keyword>
<name>A0AAE4C4A7_9MICC</name>
<dbReference type="PANTHER" id="PTHR43248:SF2">
    <property type="entry name" value="PROLYL AMINOPEPTIDASE"/>
    <property type="match status" value="1"/>
</dbReference>
<keyword evidence="4" id="KW-0031">Aminopeptidase</keyword>
<dbReference type="SUPFAM" id="SSF53474">
    <property type="entry name" value="alpha/beta-Hydrolases"/>
    <property type="match status" value="1"/>
</dbReference>
<evidence type="ECO:0000256" key="1">
    <source>
        <dbReference type="ARBA" id="ARBA00010088"/>
    </source>
</evidence>